<feature type="transmembrane region" description="Helical" evidence="5">
    <location>
        <begin position="146"/>
        <end position="168"/>
    </location>
</feature>
<keyword evidence="8" id="KW-1185">Reference proteome</keyword>
<dbReference type="GO" id="GO:0016874">
    <property type="term" value="F:ligase activity"/>
    <property type="evidence" value="ECO:0007669"/>
    <property type="project" value="UniProtKB-KW"/>
</dbReference>
<evidence type="ECO:0000256" key="4">
    <source>
        <dbReference type="ARBA" id="ARBA00023136"/>
    </source>
</evidence>
<feature type="domain" description="O-antigen ligase-related" evidence="6">
    <location>
        <begin position="319"/>
        <end position="460"/>
    </location>
</feature>
<keyword evidence="7" id="KW-0436">Ligase</keyword>
<feature type="transmembrane region" description="Helical" evidence="5">
    <location>
        <begin position="213"/>
        <end position="230"/>
    </location>
</feature>
<evidence type="ECO:0000259" key="6">
    <source>
        <dbReference type="Pfam" id="PF04932"/>
    </source>
</evidence>
<feature type="transmembrane region" description="Helical" evidence="5">
    <location>
        <begin position="24"/>
        <end position="45"/>
    </location>
</feature>
<dbReference type="RefSeq" id="WP_377604509.1">
    <property type="nucleotide sequence ID" value="NZ_JBHUME010000010.1"/>
</dbReference>
<comment type="caution">
    <text evidence="7">The sequence shown here is derived from an EMBL/GenBank/DDBJ whole genome shotgun (WGS) entry which is preliminary data.</text>
</comment>
<dbReference type="InterPro" id="IPR007016">
    <property type="entry name" value="O-antigen_ligase-rel_domated"/>
</dbReference>
<sequence>MNTTLDYRSGRPELQKPVEEKSSIIYWCVMGFIGLFLFIAPYYAGLFNGDTVSYEKPIFSALIWASIILLLVGLYFFYHWNFHSTRDLFSIAIWLIPGTYIISLMNAASHHFAIMSVYINVMYAIFFIMGLYFAQRHLGASLLQRMFILSGYVVTWFGLLTFFGNHYYRDAVMLEQGIRLTSVFQYANAYAAFLMAVLFCGAFMVVRSTKASSILFHGFMLVPVMLSFLLTLSRGGIVVTPFIILLILPFLTVHRQILFILHLTVAGILSVAISSKITSIGLEIANKVLPTVQGKTAETYSIINSLSIAGWWRVILMSVVAAAVSFAIQKFAAPWLESKLKRISSLKYSQIGVPIAAVALGGLGIFLLFGNSGFVKVLPETMQVRIQSINFNTHSVLERETFYRDAVKIIKDYPVFGAGGGGWSALYQKYQNNPYSSKQAHNFILQYLVEVGIVGFLVFLGFLAWVIFTYVKNYLNNEEDEAFTKAKKHTPLKDLHFVFYIIAVTLLVHSVIDFEMSYVYMGCLLFISLGAMVSKTKSLPNTFKEKVSNPSVRWIYPSVVSLLSVVFMFMFISNLSANNTFSSAMGLVSQQRPLQEIMVPLDKAIERQPTNPYFINTKIDFVQQAYTQTQQAEYLAQAEKLIEKLEPLEPHDRLLFERTYRQAQLVGDQEKVINVINKGLVDFPWEISLYERKAETLFTFYLTETQNTGNPDNDKLKPIFEVMDVVQAKTKELEKLPKEQLRGRVFGITPSLSLTKAKIEFTHKNYQGAIDLIKPSLSTDYTNGLNRVMAKWYLAATIKLGQKDTAIYDTLLANTTEDTRKQEEQEIQNLVNLVK</sequence>
<dbReference type="Pfam" id="PF04932">
    <property type="entry name" value="Wzy_C"/>
    <property type="match status" value="1"/>
</dbReference>
<feature type="transmembrane region" description="Helical" evidence="5">
    <location>
        <begin position="495"/>
        <end position="512"/>
    </location>
</feature>
<keyword evidence="4 5" id="KW-0472">Membrane</keyword>
<feature type="transmembrane region" description="Helical" evidence="5">
    <location>
        <begin position="554"/>
        <end position="572"/>
    </location>
</feature>
<evidence type="ECO:0000313" key="7">
    <source>
        <dbReference type="EMBL" id="MFD2614052.1"/>
    </source>
</evidence>
<dbReference type="Proteomes" id="UP001597541">
    <property type="component" value="Unassembled WGS sequence"/>
</dbReference>
<feature type="transmembrane region" description="Helical" evidence="5">
    <location>
        <begin position="348"/>
        <end position="369"/>
    </location>
</feature>
<name>A0ABW5PJ28_9BACL</name>
<feature type="transmembrane region" description="Helical" evidence="5">
    <location>
        <begin position="188"/>
        <end position="206"/>
    </location>
</feature>
<feature type="transmembrane region" description="Helical" evidence="5">
    <location>
        <begin position="88"/>
        <end position="106"/>
    </location>
</feature>
<evidence type="ECO:0000256" key="1">
    <source>
        <dbReference type="ARBA" id="ARBA00004141"/>
    </source>
</evidence>
<evidence type="ECO:0000313" key="8">
    <source>
        <dbReference type="Proteomes" id="UP001597541"/>
    </source>
</evidence>
<dbReference type="InterPro" id="IPR051533">
    <property type="entry name" value="WaaL-like"/>
</dbReference>
<gene>
    <name evidence="7" type="ORF">ACFSUF_16725</name>
</gene>
<organism evidence="7 8">
    <name type="scientific">Paenibacillus gansuensis</name>
    <dbReference type="NCBI Taxonomy" id="306542"/>
    <lineage>
        <taxon>Bacteria</taxon>
        <taxon>Bacillati</taxon>
        <taxon>Bacillota</taxon>
        <taxon>Bacilli</taxon>
        <taxon>Bacillales</taxon>
        <taxon>Paenibacillaceae</taxon>
        <taxon>Paenibacillus</taxon>
    </lineage>
</organism>
<keyword evidence="3 5" id="KW-1133">Transmembrane helix</keyword>
<feature type="transmembrane region" description="Helical" evidence="5">
    <location>
        <begin position="302"/>
        <end position="328"/>
    </location>
</feature>
<evidence type="ECO:0000256" key="3">
    <source>
        <dbReference type="ARBA" id="ARBA00022989"/>
    </source>
</evidence>
<feature type="transmembrane region" description="Helical" evidence="5">
    <location>
        <begin position="518"/>
        <end position="534"/>
    </location>
</feature>
<accession>A0ABW5PJ28</accession>
<evidence type="ECO:0000256" key="5">
    <source>
        <dbReference type="SAM" id="Phobius"/>
    </source>
</evidence>
<reference evidence="8" key="1">
    <citation type="journal article" date="2019" name="Int. J. Syst. Evol. Microbiol.">
        <title>The Global Catalogue of Microorganisms (GCM) 10K type strain sequencing project: providing services to taxonomists for standard genome sequencing and annotation.</title>
        <authorList>
            <consortium name="The Broad Institute Genomics Platform"/>
            <consortium name="The Broad Institute Genome Sequencing Center for Infectious Disease"/>
            <person name="Wu L."/>
            <person name="Ma J."/>
        </authorList>
    </citation>
    <scope>NUCLEOTIDE SEQUENCE [LARGE SCALE GENOMIC DNA]</scope>
    <source>
        <strain evidence="8">KCTC 3950</strain>
    </source>
</reference>
<feature type="transmembrane region" description="Helical" evidence="5">
    <location>
        <begin position="444"/>
        <end position="468"/>
    </location>
</feature>
<feature type="transmembrane region" description="Helical" evidence="5">
    <location>
        <begin position="260"/>
        <end position="282"/>
    </location>
</feature>
<protein>
    <submittedName>
        <fullName evidence="7">O-antigen ligase family protein</fullName>
    </submittedName>
</protein>
<proteinExistence type="predicted"/>
<dbReference type="EMBL" id="JBHUME010000010">
    <property type="protein sequence ID" value="MFD2614052.1"/>
    <property type="molecule type" value="Genomic_DNA"/>
</dbReference>
<dbReference type="PANTHER" id="PTHR37422:SF13">
    <property type="entry name" value="LIPOPOLYSACCHARIDE BIOSYNTHESIS PROTEIN PA4999-RELATED"/>
    <property type="match status" value="1"/>
</dbReference>
<feature type="transmembrane region" description="Helical" evidence="5">
    <location>
        <begin position="236"/>
        <end position="253"/>
    </location>
</feature>
<comment type="subcellular location">
    <subcellularLocation>
        <location evidence="1">Membrane</location>
        <topology evidence="1">Multi-pass membrane protein</topology>
    </subcellularLocation>
</comment>
<evidence type="ECO:0000256" key="2">
    <source>
        <dbReference type="ARBA" id="ARBA00022692"/>
    </source>
</evidence>
<dbReference type="PANTHER" id="PTHR37422">
    <property type="entry name" value="TEICHURONIC ACID BIOSYNTHESIS PROTEIN TUAE"/>
    <property type="match status" value="1"/>
</dbReference>
<feature type="transmembrane region" description="Helical" evidence="5">
    <location>
        <begin position="112"/>
        <end position="134"/>
    </location>
</feature>
<keyword evidence="2 5" id="KW-0812">Transmembrane</keyword>
<feature type="transmembrane region" description="Helical" evidence="5">
    <location>
        <begin position="57"/>
        <end position="76"/>
    </location>
</feature>